<gene>
    <name evidence="2" type="ORF">GCM10011529_27390</name>
</gene>
<evidence type="ECO:0000313" key="2">
    <source>
        <dbReference type="EMBL" id="GGE19369.1"/>
    </source>
</evidence>
<dbReference type="AlphaFoldDB" id="A0A916ZZX8"/>
<dbReference type="PANTHER" id="PTHR48228:SF6">
    <property type="entry name" value="L-CARNITINE COA-TRANSFERASE"/>
    <property type="match status" value="1"/>
</dbReference>
<dbReference type="InterPro" id="IPR044855">
    <property type="entry name" value="CoA-Trfase_III_dom3_sf"/>
</dbReference>
<dbReference type="InterPro" id="IPR003673">
    <property type="entry name" value="CoA-Trfase_fam_III"/>
</dbReference>
<dbReference type="RefSeq" id="WP_188763697.1">
    <property type="nucleotide sequence ID" value="NZ_BMJM01000012.1"/>
</dbReference>
<dbReference type="EMBL" id="BMJM01000012">
    <property type="protein sequence ID" value="GGE19369.1"/>
    <property type="molecule type" value="Genomic_DNA"/>
</dbReference>
<evidence type="ECO:0000256" key="1">
    <source>
        <dbReference type="ARBA" id="ARBA00022679"/>
    </source>
</evidence>
<dbReference type="InterPro" id="IPR023606">
    <property type="entry name" value="CoA-Trfase_III_dom_1_sf"/>
</dbReference>
<name>A0A916ZZX8_9SPHN</name>
<dbReference type="SUPFAM" id="SSF89796">
    <property type="entry name" value="CoA-transferase family III (CaiB/BaiF)"/>
    <property type="match status" value="2"/>
</dbReference>
<comment type="caution">
    <text evidence="2">The sequence shown here is derived from an EMBL/GenBank/DDBJ whole genome shotgun (WGS) entry which is preliminary data.</text>
</comment>
<dbReference type="GO" id="GO:0016740">
    <property type="term" value="F:transferase activity"/>
    <property type="evidence" value="ECO:0007669"/>
    <property type="project" value="UniProtKB-KW"/>
</dbReference>
<proteinExistence type="predicted"/>
<dbReference type="PANTHER" id="PTHR48228">
    <property type="entry name" value="SUCCINYL-COA--D-CITRAMALATE COA-TRANSFERASE"/>
    <property type="match status" value="1"/>
</dbReference>
<dbReference type="Pfam" id="PF02515">
    <property type="entry name" value="CoA_transf_3"/>
    <property type="match status" value="2"/>
</dbReference>
<reference evidence="2" key="1">
    <citation type="journal article" date="2014" name="Int. J. Syst. Evol. Microbiol.">
        <title>Complete genome sequence of Corynebacterium casei LMG S-19264T (=DSM 44701T), isolated from a smear-ripened cheese.</title>
        <authorList>
            <consortium name="US DOE Joint Genome Institute (JGI-PGF)"/>
            <person name="Walter F."/>
            <person name="Albersmeier A."/>
            <person name="Kalinowski J."/>
            <person name="Ruckert C."/>
        </authorList>
    </citation>
    <scope>NUCLEOTIDE SEQUENCE</scope>
    <source>
        <strain evidence="2">CGMCC 1.15519</strain>
    </source>
</reference>
<keyword evidence="3" id="KW-1185">Reference proteome</keyword>
<dbReference type="Proteomes" id="UP000635071">
    <property type="component" value="Unassembled WGS sequence"/>
</dbReference>
<dbReference type="InterPro" id="IPR050509">
    <property type="entry name" value="CoA-transferase_III"/>
</dbReference>
<protein>
    <submittedName>
        <fullName evidence="2">CoA transferase</fullName>
    </submittedName>
</protein>
<evidence type="ECO:0000313" key="3">
    <source>
        <dbReference type="Proteomes" id="UP000635071"/>
    </source>
</evidence>
<organism evidence="2 3">
    <name type="scientific">Sandarakinorhabdus glacialis</name>
    <dbReference type="NCBI Taxonomy" id="1614636"/>
    <lineage>
        <taxon>Bacteria</taxon>
        <taxon>Pseudomonadati</taxon>
        <taxon>Pseudomonadota</taxon>
        <taxon>Alphaproteobacteria</taxon>
        <taxon>Sphingomonadales</taxon>
        <taxon>Sphingosinicellaceae</taxon>
        <taxon>Sandarakinorhabdus</taxon>
    </lineage>
</organism>
<dbReference type="Gene3D" id="3.40.50.10540">
    <property type="entry name" value="Crotonobetainyl-coa:carnitine coa-transferase, domain 1"/>
    <property type="match status" value="2"/>
</dbReference>
<dbReference type="Gene3D" id="3.30.1540.10">
    <property type="entry name" value="formyl-coa transferase, domain 3"/>
    <property type="match status" value="2"/>
</dbReference>
<keyword evidence="1 2" id="KW-0808">Transferase</keyword>
<accession>A0A916ZZX8</accession>
<sequence length="748" mass="78151">MPASSPLAGINVVDAVTGPLAPITRYLADLGADVVRIVPDDGDPITALVANRGKRSGDASSLATAHIIVDDSGLDLAALRAANPALVTMTVSPFGTGNALSDWAATGPVLHALSGELSRSGITGRGPLLPPGDLAHQCAAVQAAYALLASLLHALRTGTGDHLDFAALDGAVQALDPGFGIGGSATLGRPAHLLPRELPPRGYQYPIIACADGHVRICILAVRQWQGLFRWMGAPAAFADPSFNKVGVRYKSPDLLPAIAAFFAPRSRADLEREAEAHGVPLAAIATLAEVTEGPHFRARNLFADAQLPDGRTVPLPGGPITIGGVRIFASDAGAAFPPPASPRHSHAFTGLKVLDLGIIVVGAEAGRLFADQGADVVKLESRAFPDGNRQSHLSYCLSAGFAAGHRNKRSLGLDLRSPAGKAIFLRLVAEADVILSNFKPGTLTALGLDPETLTAANPGIVTVESSAFGNTGPWSRRMGYGPLVRAATGLSDLWRYPGDPEGFADSITIYPDHVAGRMSAIAATALLIRRLRTSRGGHAAIAQSDVMLAQFAEPIVRAALGDPAGIDALWGVYPTAGDDEWCVVTVRGDADWAALAAVIGADPAQTRADRIAASDTIEQSLCAWLAQRSSTDAMHILQHAGVPAARMLRISDLRDFIWYKQRGLLRDETHPHLDEAVVGEAFHIACSALAAPPRAPAPLMGEHSAKVLHDWLGIDAAEFAELAANAIAEPTEPAIYEQIAAARAATR</sequence>
<reference evidence="2" key="2">
    <citation type="submission" date="2020-09" db="EMBL/GenBank/DDBJ databases">
        <authorList>
            <person name="Sun Q."/>
            <person name="Zhou Y."/>
        </authorList>
    </citation>
    <scope>NUCLEOTIDE SEQUENCE</scope>
    <source>
        <strain evidence="2">CGMCC 1.15519</strain>
    </source>
</reference>